<evidence type="ECO:0000256" key="6">
    <source>
        <dbReference type="ARBA" id="ARBA00022824"/>
    </source>
</evidence>
<feature type="region of interest" description="Disordered" evidence="11">
    <location>
        <begin position="117"/>
        <end position="193"/>
    </location>
</feature>
<dbReference type="OMA" id="CLLESPW"/>
<dbReference type="AlphaFoldDB" id="B3S016"/>
<keyword evidence="4" id="KW-0813">Transport</keyword>
<keyword evidence="10 12" id="KW-0472">Membrane</keyword>
<dbReference type="PANTHER" id="PTHR12443:SF9">
    <property type="entry name" value="TRANSLOCATION PROTEIN SEC62"/>
    <property type="match status" value="1"/>
</dbReference>
<evidence type="ECO:0000313" key="13">
    <source>
        <dbReference type="EMBL" id="EDV23929.1"/>
    </source>
</evidence>
<dbReference type="GO" id="GO:0005789">
    <property type="term" value="C:endoplasmic reticulum membrane"/>
    <property type="evidence" value="ECO:0007669"/>
    <property type="project" value="UniProtKB-SubCell"/>
</dbReference>
<comment type="subcellular location">
    <subcellularLocation>
        <location evidence="1">Endoplasmic reticulum membrane</location>
        <topology evidence="1">Multi-pass membrane protein</topology>
    </subcellularLocation>
</comment>
<keyword evidence="5 12" id="KW-0812">Transmembrane</keyword>
<dbReference type="EMBL" id="DS985246">
    <property type="protein sequence ID" value="EDV23929.1"/>
    <property type="molecule type" value="Genomic_DNA"/>
</dbReference>
<feature type="transmembrane region" description="Helical" evidence="12">
    <location>
        <begin position="224"/>
        <end position="251"/>
    </location>
</feature>
<evidence type="ECO:0000256" key="2">
    <source>
        <dbReference type="ARBA" id="ARBA00010604"/>
    </source>
</evidence>
<dbReference type="InParanoid" id="B3S016"/>
<feature type="compositionally biased region" description="Basic and acidic residues" evidence="11">
    <location>
        <begin position="124"/>
        <end position="139"/>
    </location>
</feature>
<protein>
    <recommendedName>
        <fullName evidence="3">Translocation protein SEC62</fullName>
    </recommendedName>
</protein>
<dbReference type="GO" id="GO:0031204">
    <property type="term" value="P:post-translational protein targeting to membrane, translocation"/>
    <property type="evidence" value="ECO:0000318"/>
    <property type="project" value="GO_Central"/>
</dbReference>
<evidence type="ECO:0000256" key="8">
    <source>
        <dbReference type="ARBA" id="ARBA00022989"/>
    </source>
</evidence>
<organism evidence="13 14">
    <name type="scientific">Trichoplax adhaerens</name>
    <name type="common">Trichoplax reptans</name>
    <dbReference type="NCBI Taxonomy" id="10228"/>
    <lineage>
        <taxon>Eukaryota</taxon>
        <taxon>Metazoa</taxon>
        <taxon>Placozoa</taxon>
        <taxon>Uniplacotomia</taxon>
        <taxon>Trichoplacea</taxon>
        <taxon>Trichoplacidae</taxon>
        <taxon>Trichoplax</taxon>
    </lineage>
</organism>
<evidence type="ECO:0000256" key="4">
    <source>
        <dbReference type="ARBA" id="ARBA00022448"/>
    </source>
</evidence>
<evidence type="ECO:0000256" key="3">
    <source>
        <dbReference type="ARBA" id="ARBA00021257"/>
    </source>
</evidence>
<accession>B3S016</accession>
<dbReference type="OrthoDB" id="200187at2759"/>
<gene>
    <name evidence="13" type="ORF">TRIADDRAFT_64031</name>
</gene>
<keyword evidence="7" id="KW-0653">Protein transport</keyword>
<evidence type="ECO:0000256" key="10">
    <source>
        <dbReference type="ARBA" id="ARBA00023136"/>
    </source>
</evidence>
<comment type="similarity">
    <text evidence="2">Belongs to the SEC62 family.</text>
</comment>
<dbReference type="STRING" id="10228.B3S016"/>
<dbReference type="Proteomes" id="UP000009022">
    <property type="component" value="Unassembled WGS sequence"/>
</dbReference>
<dbReference type="GeneID" id="6754668"/>
<feature type="compositionally biased region" description="Basic and acidic residues" evidence="11">
    <location>
        <begin position="359"/>
        <end position="383"/>
    </location>
</feature>
<dbReference type="PANTHER" id="PTHR12443">
    <property type="entry name" value="TRANSLOCATION PROTEIN SEC62"/>
    <property type="match status" value="1"/>
</dbReference>
<dbReference type="Pfam" id="PF03839">
    <property type="entry name" value="Sec62"/>
    <property type="match status" value="1"/>
</dbReference>
<reference evidence="13 14" key="1">
    <citation type="journal article" date="2008" name="Nature">
        <title>The Trichoplax genome and the nature of placozoans.</title>
        <authorList>
            <person name="Srivastava M."/>
            <person name="Begovic E."/>
            <person name="Chapman J."/>
            <person name="Putnam N.H."/>
            <person name="Hellsten U."/>
            <person name="Kawashima T."/>
            <person name="Kuo A."/>
            <person name="Mitros T."/>
            <person name="Salamov A."/>
            <person name="Carpenter M.L."/>
            <person name="Signorovitch A.Y."/>
            <person name="Moreno M.A."/>
            <person name="Kamm K."/>
            <person name="Grimwood J."/>
            <person name="Schmutz J."/>
            <person name="Shapiro H."/>
            <person name="Grigoriev I.V."/>
            <person name="Buss L.W."/>
            <person name="Schierwater B."/>
            <person name="Dellaporta S.L."/>
            <person name="Rokhsar D.S."/>
        </authorList>
    </citation>
    <scope>NUCLEOTIDE SEQUENCE [LARGE SCALE GENOMIC DNA]</scope>
    <source>
        <strain evidence="13 14">Grell-BS-1999</strain>
    </source>
</reference>
<dbReference type="HOGENOM" id="CLU_051910_0_1_1"/>
<keyword evidence="6" id="KW-0256">Endoplasmic reticulum</keyword>
<evidence type="ECO:0000256" key="12">
    <source>
        <dbReference type="SAM" id="Phobius"/>
    </source>
</evidence>
<keyword evidence="8 12" id="KW-1133">Transmembrane helix</keyword>
<keyword evidence="9" id="KW-0811">Translocation</keyword>
<evidence type="ECO:0000256" key="11">
    <source>
        <dbReference type="SAM" id="MobiDB-lite"/>
    </source>
</evidence>
<name>B3S016_TRIAD</name>
<evidence type="ECO:0000256" key="9">
    <source>
        <dbReference type="ARBA" id="ARBA00023010"/>
    </source>
</evidence>
<dbReference type="CTD" id="6754668"/>
<evidence type="ECO:0000256" key="1">
    <source>
        <dbReference type="ARBA" id="ARBA00004477"/>
    </source>
</evidence>
<dbReference type="FunCoup" id="B3S016">
    <property type="interactions" value="974"/>
</dbReference>
<feature type="region of interest" description="Disordered" evidence="11">
    <location>
        <begin position="320"/>
        <end position="393"/>
    </location>
</feature>
<feature type="compositionally biased region" description="Basic residues" evidence="11">
    <location>
        <begin position="320"/>
        <end position="333"/>
    </location>
</feature>
<dbReference type="InterPro" id="IPR004728">
    <property type="entry name" value="Sec62"/>
</dbReference>
<dbReference type="PhylomeDB" id="B3S016"/>
<dbReference type="KEGG" id="tad:TRIADDRAFT_64031"/>
<feature type="transmembrane region" description="Helical" evidence="12">
    <location>
        <begin position="257"/>
        <end position="282"/>
    </location>
</feature>
<feature type="compositionally biased region" description="Basic and acidic residues" evidence="11">
    <location>
        <begin position="334"/>
        <end position="351"/>
    </location>
</feature>
<dbReference type="GO" id="GO:0016020">
    <property type="term" value="C:membrane"/>
    <property type="evidence" value="ECO:0000318"/>
    <property type="project" value="GO_Central"/>
</dbReference>
<evidence type="ECO:0000256" key="7">
    <source>
        <dbReference type="ARBA" id="ARBA00022927"/>
    </source>
</evidence>
<proteinExistence type="inferred from homology"/>
<dbReference type="GO" id="GO:0005783">
    <property type="term" value="C:endoplasmic reticulum"/>
    <property type="evidence" value="ECO:0000318"/>
    <property type="project" value="GO_Central"/>
</dbReference>
<keyword evidence="14" id="KW-1185">Reference proteome</keyword>
<dbReference type="RefSeq" id="XP_002113455.1">
    <property type="nucleotide sequence ID" value="XM_002113419.1"/>
</dbReference>
<evidence type="ECO:0000313" key="14">
    <source>
        <dbReference type="Proteomes" id="UP000009022"/>
    </source>
</evidence>
<evidence type="ECO:0000256" key="5">
    <source>
        <dbReference type="ARBA" id="ARBA00022692"/>
    </source>
</evidence>
<feature type="compositionally biased region" description="Polar residues" evidence="11">
    <location>
        <begin position="140"/>
        <end position="151"/>
    </location>
</feature>
<dbReference type="eggNOG" id="KOG2927">
    <property type="taxonomic scope" value="Eukaryota"/>
</dbReference>
<sequence length="393" mass="45069">MTIRARKGKKVIMEVEEQDQPPQQESPLDTKLVQEILTDLRKNLKTKAALLHKEEVDYFIGQHAVNYLMDSKWATGDDDAKVIFVDRADAIEFCQQLLLQRNFVRCGKAKKKKWTPFKVAKSSTSDHDKNDGDSEETKAGNDNATKNIKTSDSNKDEDYNDEDAKDDQEPKDDNIPEEEQKEGAKDAGKKKKKKIKLKEHKEQEFLDSDDLYAWIFQITSPYNYLIGIVMMAVFMLYNLLPIMPAVVGHYLSQLSTVLLFIVIGIICLAIGRYLLFILVWMFTLGKYHFWLLPQLFADCSFLESFTPVFSLQEYKPSSKTKNKSERKKSSSKKAKVDNDGVKSGDTKHQAEVPDNNQPKGDERLESSKNEITDTDNDWEKLDMPVENEDDSDN</sequence>